<evidence type="ECO:0000256" key="1">
    <source>
        <dbReference type="SAM" id="MobiDB-lite"/>
    </source>
</evidence>
<dbReference type="AlphaFoldDB" id="A0A8H6AEE6"/>
<keyword evidence="3" id="KW-1185">Reference proteome</keyword>
<comment type="caution">
    <text evidence="2">The sequence shown here is derived from an EMBL/GenBank/DDBJ whole genome shotgun (WGS) entry which is preliminary data.</text>
</comment>
<proteinExistence type="predicted"/>
<evidence type="ECO:0000313" key="3">
    <source>
        <dbReference type="Proteomes" id="UP000541154"/>
    </source>
</evidence>
<evidence type="ECO:0000313" key="2">
    <source>
        <dbReference type="EMBL" id="KAF5866304.1"/>
    </source>
</evidence>
<name>A0A8H6AEE6_PETAA</name>
<sequence>MSRLSCIASLAASGRLESRIPPPVAHLAGSPPRLPAARGTDSEKRKILTSCTSSLGPDYSPENSDHTQARITGTRQSQPFQTDANRPLSGSRQSGIQVTGAIKQRSSPY</sequence>
<dbReference type="EMBL" id="SPNV01000009">
    <property type="protein sequence ID" value="KAF5866304.1"/>
    <property type="molecule type" value="Genomic_DNA"/>
</dbReference>
<feature type="region of interest" description="Disordered" evidence="1">
    <location>
        <begin position="15"/>
        <end position="109"/>
    </location>
</feature>
<dbReference type="Proteomes" id="UP000541154">
    <property type="component" value="Unassembled WGS sequence"/>
</dbReference>
<reference evidence="2 3" key="1">
    <citation type="submission" date="2019-04" db="EMBL/GenBank/DDBJ databases">
        <title>Aspergillus burnettii sp. nov., novel species from soil in southeast Queensland.</title>
        <authorList>
            <person name="Gilchrist C.L.M."/>
            <person name="Pitt J.I."/>
            <person name="Lange L."/>
            <person name="Lacey H.J."/>
            <person name="Vuong D."/>
            <person name="Midgley D.J."/>
            <person name="Greenfield P."/>
            <person name="Bradbury M."/>
            <person name="Lacey E."/>
            <person name="Busk P.K."/>
            <person name="Pilgaard B."/>
            <person name="Chooi Y.H."/>
            <person name="Piggott A.M."/>
        </authorList>
    </citation>
    <scope>NUCLEOTIDE SEQUENCE [LARGE SCALE GENOMIC DNA]</scope>
    <source>
        <strain evidence="2 3">FRR 5400</strain>
    </source>
</reference>
<gene>
    <name evidence="2" type="ORF">ETB97_012470</name>
</gene>
<protein>
    <submittedName>
        <fullName evidence="2">Uncharacterized protein</fullName>
    </submittedName>
</protein>
<organism evidence="2 3">
    <name type="scientific">Petromyces alliaceus</name>
    <name type="common">Aspergillus alliaceus</name>
    <dbReference type="NCBI Taxonomy" id="209559"/>
    <lineage>
        <taxon>Eukaryota</taxon>
        <taxon>Fungi</taxon>
        <taxon>Dikarya</taxon>
        <taxon>Ascomycota</taxon>
        <taxon>Pezizomycotina</taxon>
        <taxon>Eurotiomycetes</taxon>
        <taxon>Eurotiomycetidae</taxon>
        <taxon>Eurotiales</taxon>
        <taxon>Aspergillaceae</taxon>
        <taxon>Aspergillus</taxon>
        <taxon>Aspergillus subgen. Circumdati</taxon>
    </lineage>
</organism>
<accession>A0A8H6AEE6</accession>
<feature type="compositionally biased region" description="Polar residues" evidence="1">
    <location>
        <begin position="69"/>
        <end position="97"/>
    </location>
</feature>